<dbReference type="Pfam" id="PF00905">
    <property type="entry name" value="Transpeptidase"/>
    <property type="match status" value="1"/>
</dbReference>
<keyword evidence="8" id="KW-0808">Transferase</keyword>
<dbReference type="InterPro" id="IPR001460">
    <property type="entry name" value="PCN-bd_Tpept"/>
</dbReference>
<feature type="region of interest" description="Disordered" evidence="17">
    <location>
        <begin position="852"/>
        <end position="871"/>
    </location>
</feature>
<name>A0A1F8B8R7_9BACT</name>
<gene>
    <name evidence="20" type="ORF">A2892_00155</name>
</gene>
<evidence type="ECO:0000256" key="9">
    <source>
        <dbReference type="ARBA" id="ARBA00022801"/>
    </source>
</evidence>
<evidence type="ECO:0000256" key="10">
    <source>
        <dbReference type="ARBA" id="ARBA00022960"/>
    </source>
</evidence>
<comment type="similarity">
    <text evidence="3">In the N-terminal section; belongs to the glycosyltransferase 51 family.</text>
</comment>
<dbReference type="InterPro" id="IPR023346">
    <property type="entry name" value="Lysozyme-like_dom_sf"/>
</dbReference>
<evidence type="ECO:0000256" key="4">
    <source>
        <dbReference type="ARBA" id="ARBA00022475"/>
    </source>
</evidence>
<comment type="catalytic activity">
    <reaction evidence="16">
        <text>[GlcNAc-(1-&gt;4)-Mur2Ac(oyl-L-Ala-gamma-D-Glu-L-Lys-D-Ala-D-Ala)](n)-di-trans,octa-cis-undecaprenyl diphosphate + beta-D-GlcNAc-(1-&gt;4)-Mur2Ac(oyl-L-Ala-gamma-D-Glu-L-Lys-D-Ala-D-Ala)-di-trans,octa-cis-undecaprenyl diphosphate = [GlcNAc-(1-&gt;4)-Mur2Ac(oyl-L-Ala-gamma-D-Glu-L-Lys-D-Ala-D-Ala)](n+1)-di-trans,octa-cis-undecaprenyl diphosphate + di-trans,octa-cis-undecaprenyl diphosphate + H(+)</text>
        <dbReference type="Rhea" id="RHEA:23708"/>
        <dbReference type="Rhea" id="RHEA-COMP:9602"/>
        <dbReference type="Rhea" id="RHEA-COMP:9603"/>
        <dbReference type="ChEBI" id="CHEBI:15378"/>
        <dbReference type="ChEBI" id="CHEBI:58405"/>
        <dbReference type="ChEBI" id="CHEBI:60033"/>
        <dbReference type="ChEBI" id="CHEBI:78435"/>
        <dbReference type="EC" id="2.4.99.28"/>
    </reaction>
</comment>
<evidence type="ECO:0000256" key="11">
    <source>
        <dbReference type="ARBA" id="ARBA00022984"/>
    </source>
</evidence>
<evidence type="ECO:0000256" key="5">
    <source>
        <dbReference type="ARBA" id="ARBA00022645"/>
    </source>
</evidence>
<dbReference type="PANTHER" id="PTHR32282">
    <property type="entry name" value="BINDING PROTEIN TRANSPEPTIDASE, PUTATIVE-RELATED"/>
    <property type="match status" value="1"/>
</dbReference>
<feature type="domain" description="Glycosyl transferase family 51" evidence="19">
    <location>
        <begin position="82"/>
        <end position="256"/>
    </location>
</feature>
<dbReference type="InterPro" id="IPR050396">
    <property type="entry name" value="Glycosyltr_51/Transpeptidase"/>
</dbReference>
<keyword evidence="11" id="KW-0573">Peptidoglycan synthesis</keyword>
<dbReference type="NCBIfam" id="TIGR02074">
    <property type="entry name" value="PBP_1a_fam"/>
    <property type="match status" value="1"/>
</dbReference>
<feature type="domain" description="Penicillin-binding protein transpeptidase" evidence="18">
    <location>
        <begin position="346"/>
        <end position="607"/>
    </location>
</feature>
<feature type="compositionally biased region" description="Pro residues" evidence="17">
    <location>
        <begin position="854"/>
        <end position="864"/>
    </location>
</feature>
<dbReference type="GO" id="GO:0071555">
    <property type="term" value="P:cell wall organization"/>
    <property type="evidence" value="ECO:0007669"/>
    <property type="project" value="UniProtKB-KW"/>
</dbReference>
<evidence type="ECO:0000256" key="7">
    <source>
        <dbReference type="ARBA" id="ARBA00022676"/>
    </source>
</evidence>
<keyword evidence="10" id="KW-0133">Cell shape</keyword>
<evidence type="ECO:0000256" key="13">
    <source>
        <dbReference type="ARBA" id="ARBA00023268"/>
    </source>
</evidence>
<evidence type="ECO:0000313" key="21">
    <source>
        <dbReference type="Proteomes" id="UP000176404"/>
    </source>
</evidence>
<dbReference type="Proteomes" id="UP000176404">
    <property type="component" value="Unassembled WGS sequence"/>
</dbReference>
<evidence type="ECO:0000256" key="1">
    <source>
        <dbReference type="ARBA" id="ARBA00004236"/>
    </source>
</evidence>
<accession>A0A1F8B8R7</accession>
<evidence type="ECO:0000256" key="3">
    <source>
        <dbReference type="ARBA" id="ARBA00007739"/>
    </source>
</evidence>
<dbReference type="PANTHER" id="PTHR32282:SF11">
    <property type="entry name" value="PENICILLIN-BINDING PROTEIN 1B"/>
    <property type="match status" value="1"/>
</dbReference>
<keyword evidence="4" id="KW-1003">Cell membrane</keyword>
<comment type="similarity">
    <text evidence="2">In the C-terminal section; belongs to the transpeptidase family.</text>
</comment>
<dbReference type="GO" id="GO:0009252">
    <property type="term" value="P:peptidoglycan biosynthetic process"/>
    <property type="evidence" value="ECO:0007669"/>
    <property type="project" value="UniProtKB-KW"/>
</dbReference>
<dbReference type="InterPro" id="IPR012338">
    <property type="entry name" value="Beta-lactam/transpept-like"/>
</dbReference>
<keyword evidence="9" id="KW-0378">Hydrolase</keyword>
<evidence type="ECO:0000259" key="18">
    <source>
        <dbReference type="Pfam" id="PF00905"/>
    </source>
</evidence>
<dbReference type="InterPro" id="IPR036950">
    <property type="entry name" value="PBP_transglycosylase"/>
</dbReference>
<dbReference type="Gene3D" id="2.60.40.10">
    <property type="entry name" value="Immunoglobulins"/>
    <property type="match status" value="1"/>
</dbReference>
<dbReference type="InterPro" id="IPR001264">
    <property type="entry name" value="Glyco_trans_51"/>
</dbReference>
<comment type="catalytic activity">
    <reaction evidence="15">
        <text>Preferential cleavage: (Ac)2-L-Lys-D-Ala-|-D-Ala. Also transpeptidation of peptidyl-alanyl moieties that are N-acyl substituents of D-alanine.</text>
        <dbReference type="EC" id="3.4.16.4"/>
    </reaction>
</comment>
<dbReference type="FunFam" id="1.10.3810.10:FF:000001">
    <property type="entry name" value="Penicillin-binding protein 1A"/>
    <property type="match status" value="1"/>
</dbReference>
<evidence type="ECO:0000256" key="12">
    <source>
        <dbReference type="ARBA" id="ARBA00023136"/>
    </source>
</evidence>
<dbReference type="GO" id="GO:0008955">
    <property type="term" value="F:peptidoglycan glycosyltransferase activity"/>
    <property type="evidence" value="ECO:0007669"/>
    <property type="project" value="UniProtKB-EC"/>
</dbReference>
<dbReference type="Gene3D" id="1.10.3810.10">
    <property type="entry name" value="Biosynthetic peptidoglycan transglycosylase-like"/>
    <property type="match status" value="1"/>
</dbReference>
<dbReference type="GO" id="GO:0030288">
    <property type="term" value="C:outer membrane-bounded periplasmic space"/>
    <property type="evidence" value="ECO:0007669"/>
    <property type="project" value="TreeGrafter"/>
</dbReference>
<proteinExistence type="inferred from homology"/>
<dbReference type="GO" id="GO:0005886">
    <property type="term" value="C:plasma membrane"/>
    <property type="evidence" value="ECO:0007669"/>
    <property type="project" value="UniProtKB-SubCell"/>
</dbReference>
<evidence type="ECO:0000256" key="2">
    <source>
        <dbReference type="ARBA" id="ARBA00007090"/>
    </source>
</evidence>
<evidence type="ECO:0000256" key="14">
    <source>
        <dbReference type="ARBA" id="ARBA00023316"/>
    </source>
</evidence>
<evidence type="ECO:0000313" key="20">
    <source>
        <dbReference type="EMBL" id="OGM60432.1"/>
    </source>
</evidence>
<dbReference type="Pfam" id="PF00912">
    <property type="entry name" value="Transgly"/>
    <property type="match status" value="1"/>
</dbReference>
<dbReference type="STRING" id="1802517.A2892_00155"/>
<evidence type="ECO:0000259" key="19">
    <source>
        <dbReference type="Pfam" id="PF00912"/>
    </source>
</evidence>
<dbReference type="EMBL" id="MGHD01000004">
    <property type="protein sequence ID" value="OGM60432.1"/>
    <property type="molecule type" value="Genomic_DNA"/>
</dbReference>
<protein>
    <submittedName>
        <fullName evidence="20">Uncharacterized protein</fullName>
    </submittedName>
</protein>
<keyword evidence="6" id="KW-0645">Protease</keyword>
<dbReference type="GO" id="GO:0006508">
    <property type="term" value="P:proteolysis"/>
    <property type="evidence" value="ECO:0007669"/>
    <property type="project" value="UniProtKB-KW"/>
</dbReference>
<keyword evidence="14" id="KW-0961">Cell wall biogenesis/degradation</keyword>
<evidence type="ECO:0000256" key="6">
    <source>
        <dbReference type="ARBA" id="ARBA00022670"/>
    </source>
</evidence>
<dbReference type="SUPFAM" id="SSF53955">
    <property type="entry name" value="Lysozyme-like"/>
    <property type="match status" value="1"/>
</dbReference>
<dbReference type="GO" id="GO:0008360">
    <property type="term" value="P:regulation of cell shape"/>
    <property type="evidence" value="ECO:0007669"/>
    <property type="project" value="UniProtKB-KW"/>
</dbReference>
<reference evidence="20 21" key="1">
    <citation type="journal article" date="2016" name="Nat. Commun.">
        <title>Thousands of microbial genomes shed light on interconnected biogeochemical processes in an aquifer system.</title>
        <authorList>
            <person name="Anantharaman K."/>
            <person name="Brown C.T."/>
            <person name="Hug L.A."/>
            <person name="Sharon I."/>
            <person name="Castelle C.J."/>
            <person name="Probst A.J."/>
            <person name="Thomas B.C."/>
            <person name="Singh A."/>
            <person name="Wilkins M.J."/>
            <person name="Karaoz U."/>
            <person name="Brodie E.L."/>
            <person name="Williams K.H."/>
            <person name="Hubbard S.S."/>
            <person name="Banfield J.F."/>
        </authorList>
    </citation>
    <scope>NUCLEOTIDE SEQUENCE [LARGE SCALE GENOMIC DNA]</scope>
</reference>
<dbReference type="InterPro" id="IPR013783">
    <property type="entry name" value="Ig-like_fold"/>
</dbReference>
<evidence type="ECO:0000256" key="16">
    <source>
        <dbReference type="ARBA" id="ARBA00049902"/>
    </source>
</evidence>
<evidence type="ECO:0000256" key="15">
    <source>
        <dbReference type="ARBA" id="ARBA00034000"/>
    </source>
</evidence>
<sequence>MAKWRERRRYWNKGSKRLKRISGKGKTVKRIFTLTKFIFLGLITLFFASFIIFPLLAFNLPSPEKILRREGFSTKILDRSGEVLYDIFSEQKRTPVSLNEVPKYLKKATIAIEDKNFYRHQGFDPTGIFRAVFNIIFKRKLQGGSTLTQQLVKNVLLTPERTIFRKIREFILAIQIERKYSKDEILQMYLNEAPYGGTSWGVEAAAETYFGKKVKDLNLVESAVLAGFPQRPSIYSPYSAYPDAYKERTRQVLRRMREDEYITIEEEKGALEEIEKLKFQEKGANFKAEHFVQYVQRVLEERYGGRVIEQGGLTVTTTLDLKLQEKAQEIIADEIGKLEKLHITNGAAVVINPETGEILAMVGSKNFNDPNYDGQVNVVLSLRQPGSAIKPITYVTALKKGYSASTLIMDTPTEFPGGIGQPVYKPVNYDGKHRGPVQLRYALGNSINIPAVKMLATVGIKDVLKTAYELGLNSLEPTQDTLNRVGLSLTLGGGEVRLLELTSSYSAFMNKGFKVDPVVVLKIEDQQGKVLEESKPEKGKRVLTPEQAYMIFDILSDNDARKEVFGPNSLLNISGRQIAVKTGTTNDKKDNWTIGGNEQTLVGVWVGNNDNSPMKEVASGISGASPIWRKIILEILKDKPAITAEVPGGIVTASVDSVSGYSSHDGFPSRIEKFIDGTQSGEDTVHLKLKVCKTDGKLATPSDIAAGNYEEREFFIFREEDPTVSKVGDENKWQKGINEWLATQPDPKYHPPSDYCGTGNPINVEFRNPKDKDSNLGNRIIIDIRAESVDKITEVELEIDGVRVRTFTLPSYRHEADLIDGVHSLKAKAKDEKGKESDRVITIGVGVPWDYSPSPTPTLTPVPSPTTTLLP</sequence>
<keyword evidence="12" id="KW-0472">Membrane</keyword>
<organism evidence="20 21">
    <name type="scientific">Candidatus Woesebacteria bacterium RIFCSPLOWO2_01_FULL_39_10b</name>
    <dbReference type="NCBI Taxonomy" id="1802517"/>
    <lineage>
        <taxon>Bacteria</taxon>
        <taxon>Candidatus Woeseibacteriota</taxon>
    </lineage>
</organism>
<evidence type="ECO:0000256" key="17">
    <source>
        <dbReference type="SAM" id="MobiDB-lite"/>
    </source>
</evidence>
<dbReference type="GO" id="GO:0009002">
    <property type="term" value="F:serine-type D-Ala-D-Ala carboxypeptidase activity"/>
    <property type="evidence" value="ECO:0007669"/>
    <property type="project" value="UniProtKB-EC"/>
</dbReference>
<comment type="subcellular location">
    <subcellularLocation>
        <location evidence="1">Cell membrane</location>
    </subcellularLocation>
</comment>
<keyword evidence="7" id="KW-0328">Glycosyltransferase</keyword>
<dbReference type="GO" id="GO:0008658">
    <property type="term" value="F:penicillin binding"/>
    <property type="evidence" value="ECO:0007669"/>
    <property type="project" value="InterPro"/>
</dbReference>
<dbReference type="SUPFAM" id="SSF56601">
    <property type="entry name" value="beta-lactamase/transpeptidase-like"/>
    <property type="match status" value="1"/>
</dbReference>
<keyword evidence="13" id="KW-0511">Multifunctional enzyme</keyword>
<evidence type="ECO:0000256" key="8">
    <source>
        <dbReference type="ARBA" id="ARBA00022679"/>
    </source>
</evidence>
<dbReference type="Gene3D" id="3.40.710.10">
    <property type="entry name" value="DD-peptidase/beta-lactamase superfamily"/>
    <property type="match status" value="1"/>
</dbReference>
<keyword evidence="5" id="KW-0121">Carboxypeptidase</keyword>
<dbReference type="AlphaFoldDB" id="A0A1F8B8R7"/>
<comment type="caution">
    <text evidence="20">The sequence shown here is derived from an EMBL/GenBank/DDBJ whole genome shotgun (WGS) entry which is preliminary data.</text>
</comment>